<keyword evidence="6 7" id="KW-0472">Membrane</keyword>
<evidence type="ECO:0000313" key="9">
    <source>
        <dbReference type="Proteomes" id="UP000040453"/>
    </source>
</evidence>
<feature type="transmembrane region" description="Helical" evidence="7">
    <location>
        <begin position="420"/>
        <end position="437"/>
    </location>
</feature>
<comment type="subcellular location">
    <subcellularLocation>
        <location evidence="1">Endomembrane system</location>
        <topology evidence="1">Multi-pass membrane protein</topology>
    </subcellularLocation>
</comment>
<keyword evidence="5 7" id="KW-1133">Transmembrane helix</keyword>
<dbReference type="PANTHER" id="PTHR43337">
    <property type="entry name" value="XANTHINE/URACIL PERMEASE C887.17-RELATED"/>
    <property type="match status" value="1"/>
</dbReference>
<name>A0A0A1MY98_9BACI</name>
<feature type="transmembrane region" description="Helical" evidence="7">
    <location>
        <begin position="200"/>
        <end position="219"/>
    </location>
</feature>
<feature type="transmembrane region" description="Helical" evidence="7">
    <location>
        <begin position="246"/>
        <end position="269"/>
    </location>
</feature>
<dbReference type="PANTHER" id="PTHR43337:SF1">
    <property type="entry name" value="XANTHINE_URACIL PERMEASE C887.17-RELATED"/>
    <property type="match status" value="1"/>
</dbReference>
<feature type="transmembrane region" description="Helical" evidence="7">
    <location>
        <begin position="24"/>
        <end position="45"/>
    </location>
</feature>
<dbReference type="Pfam" id="PF00860">
    <property type="entry name" value="Xan_ur_permease"/>
    <property type="match status" value="1"/>
</dbReference>
<dbReference type="GO" id="GO:0012505">
    <property type="term" value="C:endomembrane system"/>
    <property type="evidence" value="ECO:0007669"/>
    <property type="project" value="UniProtKB-SubCell"/>
</dbReference>
<evidence type="ECO:0000256" key="6">
    <source>
        <dbReference type="ARBA" id="ARBA00023136"/>
    </source>
</evidence>
<dbReference type="OrthoDB" id="9808458at2"/>
<dbReference type="EMBL" id="CDGG01000001">
    <property type="protein sequence ID" value="CEI84504.1"/>
    <property type="molecule type" value="Genomic_DNA"/>
</dbReference>
<feature type="transmembrane region" description="Helical" evidence="7">
    <location>
        <begin position="323"/>
        <end position="344"/>
    </location>
</feature>
<dbReference type="GO" id="GO:0005345">
    <property type="term" value="F:purine nucleobase transmembrane transporter activity"/>
    <property type="evidence" value="ECO:0007669"/>
    <property type="project" value="TreeGrafter"/>
</dbReference>
<proteinExistence type="inferred from homology"/>
<evidence type="ECO:0000256" key="2">
    <source>
        <dbReference type="ARBA" id="ARBA00005697"/>
    </source>
</evidence>
<feature type="transmembrane region" description="Helical" evidence="7">
    <location>
        <begin position="79"/>
        <end position="97"/>
    </location>
</feature>
<evidence type="ECO:0000313" key="8">
    <source>
        <dbReference type="EMBL" id="CEI84504.1"/>
    </source>
</evidence>
<evidence type="ECO:0000256" key="7">
    <source>
        <dbReference type="SAM" id="Phobius"/>
    </source>
</evidence>
<dbReference type="InterPro" id="IPR006043">
    <property type="entry name" value="NCS2"/>
</dbReference>
<feature type="transmembrane region" description="Helical" evidence="7">
    <location>
        <begin position="136"/>
        <end position="153"/>
    </location>
</feature>
<dbReference type="Proteomes" id="UP000040453">
    <property type="component" value="Unassembled WGS sequence"/>
</dbReference>
<feature type="transmembrane region" description="Helical" evidence="7">
    <location>
        <begin position="51"/>
        <end position="72"/>
    </location>
</feature>
<dbReference type="RefSeq" id="WP_042535372.1">
    <property type="nucleotide sequence ID" value="NZ_CDGG01000001.1"/>
</dbReference>
<gene>
    <name evidence="8" type="primary">yicO</name>
    <name evidence="8" type="ORF">BN997_04454</name>
</gene>
<feature type="transmembrane region" description="Helical" evidence="7">
    <location>
        <begin position="103"/>
        <end position="124"/>
    </location>
</feature>
<evidence type="ECO:0000256" key="3">
    <source>
        <dbReference type="ARBA" id="ARBA00022448"/>
    </source>
</evidence>
<evidence type="ECO:0000256" key="5">
    <source>
        <dbReference type="ARBA" id="ARBA00022989"/>
    </source>
</evidence>
<evidence type="ECO:0000256" key="1">
    <source>
        <dbReference type="ARBA" id="ARBA00004127"/>
    </source>
</evidence>
<evidence type="ECO:0000256" key="4">
    <source>
        <dbReference type="ARBA" id="ARBA00022692"/>
    </source>
</evidence>
<feature type="transmembrane region" description="Helical" evidence="7">
    <location>
        <begin position="173"/>
        <end position="193"/>
    </location>
</feature>
<keyword evidence="4 7" id="KW-0812">Transmembrane</keyword>
<accession>A0A0A1MY98</accession>
<reference evidence="8 9" key="1">
    <citation type="submission" date="2014-11" db="EMBL/GenBank/DDBJ databases">
        <authorList>
            <person name="Urmite Genomes Urmite Genomes"/>
        </authorList>
    </citation>
    <scope>NUCLEOTIDE SEQUENCE [LARGE SCALE GENOMIC DNA]</scope>
    <source>
        <strain evidence="8 9">Oc5</strain>
    </source>
</reference>
<keyword evidence="9" id="KW-1185">Reference proteome</keyword>
<sequence>MKFSNKLNQFFHLTENKTDTRTELTAGLTVFMTMLYVLIIVPGMLEEAGMPVGPITVSVILMTGIVTILMGLYSNRPFALAPGLGSVAFLAVTLVLAEGIPWQTAMGMVFISGILFVLFTIFGLRKLIVRLIPPAIKLSIGAGVGLFIALIGFRNAGLVVADEGANSLQLGDVSSPSAILALIGFLIMSVLLARNVRGHLLIGIALVTIIGIPMGVTQLPESIFSLPESPGPVLFQLNIMDALKMAYFPFMLAFFVPDFFSSLGTMLGVAGKGNMLDKNGNLPNIDKPFLVDAGGTTLGSFFSVPVMTTYVESAAGVEAGGRTGLTAVSTGILFLATLFVTPIIMIIPTEATAPALILVGLTMLSSVKNIDFTEVTESLPAFITIVITIFTFNFGNGISAGIIMYVVVKSLSGRIKEVHPGLFVLVIPLIIYFITLAE</sequence>
<dbReference type="InterPro" id="IPR045018">
    <property type="entry name" value="Azg-like"/>
</dbReference>
<dbReference type="AlphaFoldDB" id="A0A0A1MY98"/>
<protein>
    <submittedName>
        <fullName evidence="8">Putative permease YicO</fullName>
    </submittedName>
</protein>
<dbReference type="GO" id="GO:0005886">
    <property type="term" value="C:plasma membrane"/>
    <property type="evidence" value="ECO:0007669"/>
    <property type="project" value="TreeGrafter"/>
</dbReference>
<dbReference type="STRING" id="545501.BN997_04454"/>
<feature type="transmembrane region" description="Helical" evidence="7">
    <location>
        <begin position="382"/>
        <end position="408"/>
    </location>
</feature>
<organism evidence="8 9">
    <name type="scientific">Oceanobacillus oncorhynchi</name>
    <dbReference type="NCBI Taxonomy" id="545501"/>
    <lineage>
        <taxon>Bacteria</taxon>
        <taxon>Bacillati</taxon>
        <taxon>Bacillota</taxon>
        <taxon>Bacilli</taxon>
        <taxon>Bacillales</taxon>
        <taxon>Bacillaceae</taxon>
        <taxon>Oceanobacillus</taxon>
    </lineage>
</organism>
<keyword evidence="3" id="KW-0813">Transport</keyword>
<comment type="similarity">
    <text evidence="2">Belongs to the nucleobase:cation symporter-2 (NCS2) (TC 2.A.40) family. Azg-like subfamily.</text>
</comment>